<organism evidence="9 10">
    <name type="scientific">Paenibacillus vandeheii</name>
    <dbReference type="NCBI Taxonomy" id="3035917"/>
    <lineage>
        <taxon>Bacteria</taxon>
        <taxon>Bacillati</taxon>
        <taxon>Bacillota</taxon>
        <taxon>Bacilli</taxon>
        <taxon>Bacillales</taxon>
        <taxon>Paenibacillaceae</taxon>
        <taxon>Paenibacillus</taxon>
    </lineage>
</organism>
<proteinExistence type="predicted"/>
<dbReference type="PANTHER" id="PTHR34220">
    <property type="entry name" value="SENSOR HISTIDINE KINASE YPDA"/>
    <property type="match status" value="1"/>
</dbReference>
<dbReference type="SUPFAM" id="SSF158472">
    <property type="entry name" value="HAMP domain-like"/>
    <property type="match status" value="1"/>
</dbReference>
<dbReference type="Gene3D" id="6.10.340.10">
    <property type="match status" value="1"/>
</dbReference>
<dbReference type="Gene3D" id="3.30.565.10">
    <property type="entry name" value="Histidine kinase-like ATPase, C-terminal domain"/>
    <property type="match status" value="1"/>
</dbReference>
<keyword evidence="10" id="KW-1185">Reference proteome</keyword>
<keyword evidence="4" id="KW-0808">Transferase</keyword>
<dbReference type="InterPro" id="IPR036890">
    <property type="entry name" value="HATPase_C_sf"/>
</dbReference>
<dbReference type="SMART" id="SM00304">
    <property type="entry name" value="HAMP"/>
    <property type="match status" value="1"/>
</dbReference>
<keyword evidence="5 7" id="KW-0472">Membrane</keyword>
<evidence type="ECO:0000256" key="4">
    <source>
        <dbReference type="ARBA" id="ARBA00022679"/>
    </source>
</evidence>
<name>A0ABT8JJ44_9BACL</name>
<evidence type="ECO:0000256" key="7">
    <source>
        <dbReference type="SAM" id="Phobius"/>
    </source>
</evidence>
<dbReference type="PANTHER" id="PTHR34220:SF7">
    <property type="entry name" value="SENSOR HISTIDINE KINASE YPDA"/>
    <property type="match status" value="1"/>
</dbReference>
<feature type="transmembrane region" description="Helical" evidence="7">
    <location>
        <begin position="337"/>
        <end position="360"/>
    </location>
</feature>
<evidence type="ECO:0000256" key="1">
    <source>
        <dbReference type="ARBA" id="ARBA00004651"/>
    </source>
</evidence>
<gene>
    <name evidence="9" type="ORF">P5G61_28210</name>
</gene>
<evidence type="ECO:0000313" key="10">
    <source>
        <dbReference type="Proteomes" id="UP001174205"/>
    </source>
</evidence>
<feature type="domain" description="HAMP" evidence="8">
    <location>
        <begin position="361"/>
        <end position="413"/>
    </location>
</feature>
<dbReference type="InterPro" id="IPR010559">
    <property type="entry name" value="Sig_transdc_His_kin_internal"/>
</dbReference>
<evidence type="ECO:0000256" key="5">
    <source>
        <dbReference type="ARBA" id="ARBA00023136"/>
    </source>
</evidence>
<accession>A0ABT8JJ44</accession>
<evidence type="ECO:0000256" key="3">
    <source>
        <dbReference type="ARBA" id="ARBA00022553"/>
    </source>
</evidence>
<dbReference type="SUPFAM" id="SSF55874">
    <property type="entry name" value="ATPase domain of HSP90 chaperone/DNA topoisomerase II/histidine kinase"/>
    <property type="match status" value="1"/>
</dbReference>
<keyword evidence="2" id="KW-1003">Cell membrane</keyword>
<comment type="subcellular location">
    <subcellularLocation>
        <location evidence="1">Cell membrane</location>
        <topology evidence="1">Multi-pass membrane protein</topology>
    </subcellularLocation>
</comment>
<evidence type="ECO:0000256" key="2">
    <source>
        <dbReference type="ARBA" id="ARBA00022475"/>
    </source>
</evidence>
<reference evidence="9" key="1">
    <citation type="submission" date="2023-03" db="EMBL/GenBank/DDBJ databases">
        <title>MT1 and MT2 Draft Genomes of Novel Species.</title>
        <authorList>
            <person name="Venkateswaran K."/>
        </authorList>
    </citation>
    <scope>NUCLEOTIDE SEQUENCE</scope>
    <source>
        <strain evidence="9">F6_3S_P_1C</strain>
    </source>
</reference>
<dbReference type="Proteomes" id="UP001174205">
    <property type="component" value="Unassembled WGS sequence"/>
</dbReference>
<dbReference type="InterPro" id="IPR050640">
    <property type="entry name" value="Bact_2-comp_sensor_kinase"/>
</dbReference>
<dbReference type="GO" id="GO:0016301">
    <property type="term" value="F:kinase activity"/>
    <property type="evidence" value="ECO:0007669"/>
    <property type="project" value="UniProtKB-KW"/>
</dbReference>
<keyword evidence="7" id="KW-0812">Transmembrane</keyword>
<sequence>MRKRRLSLFLNRKLQQSKLSTLMVTCFIAFNLLLVSIIVWLAYQSFSAVTFTEISKARLALLNESTRRGFDFITGVTGTAYALASNRELSNLLETKGTGRLTQIHQRREVSKILEHTLVVSEGITSIELYTDAFNGVTVTMAERIYPVDTIADDSWFAALQQADAAWVPLRENESGQSLIGYAQRIFDSRGGTVAYVLIRLSRADIVRRFADMPMVLDGQVLLVDTAGNVVMQMGEDNVEGTSDEDLTLTKGNSKILSSINTSENISANASVPGESEPVVDSAWIQEHAEHGQDGFEVVSGKAGGAQLVLYSRPAMLQWRLVQTIPVHTLLSPVRQAGWQVLGIAVLGLLCSAILAYLFVRRIVRPLRQLIKRMRQLEKGDFNTRVQLSFTEEYAHLAYGFNHMASQLTELMDQVKEENRAKREAQTGLLEAQIKPHFLYNTLDMIHWRALDYEAKDISRMIVQLSKLLRIGLSGGKLFIRVRDELEHARCYVSIQSERLPFSIDYQEHIDPQVRGCYIPKIILQPFIENAVMHGHPKEGKLRIQVDMRESECNNLTGAKESPTCLIAESPESSEPGSQSMGYRPPRKSAQHVPKIIIRIQDNGQGLPEGWKLEETSGIGIRNVHQRIQLYCGTGYGVDICAGKSGGVEVTITLPRIETEEQLNFWLGGENE</sequence>
<feature type="transmembrane region" description="Helical" evidence="7">
    <location>
        <begin position="21"/>
        <end position="43"/>
    </location>
</feature>
<keyword evidence="7" id="KW-1133">Transmembrane helix</keyword>
<protein>
    <submittedName>
        <fullName evidence="9">Sensor histidine kinase</fullName>
    </submittedName>
</protein>
<dbReference type="InterPro" id="IPR003660">
    <property type="entry name" value="HAMP_dom"/>
</dbReference>
<dbReference type="CDD" id="cd06225">
    <property type="entry name" value="HAMP"/>
    <property type="match status" value="1"/>
</dbReference>
<dbReference type="Pfam" id="PF00672">
    <property type="entry name" value="HAMP"/>
    <property type="match status" value="1"/>
</dbReference>
<dbReference type="PROSITE" id="PS50885">
    <property type="entry name" value="HAMP"/>
    <property type="match status" value="1"/>
</dbReference>
<evidence type="ECO:0000259" key="8">
    <source>
        <dbReference type="PROSITE" id="PS50885"/>
    </source>
</evidence>
<keyword evidence="9" id="KW-0418">Kinase</keyword>
<feature type="region of interest" description="Disordered" evidence="6">
    <location>
        <begin position="568"/>
        <end position="587"/>
    </location>
</feature>
<dbReference type="EMBL" id="JAROCD010000018">
    <property type="protein sequence ID" value="MDN4605140.1"/>
    <property type="molecule type" value="Genomic_DNA"/>
</dbReference>
<keyword evidence="3" id="KW-0597">Phosphoprotein</keyword>
<comment type="caution">
    <text evidence="9">The sequence shown here is derived from an EMBL/GenBank/DDBJ whole genome shotgun (WGS) entry which is preliminary data.</text>
</comment>
<dbReference type="RefSeq" id="WP_301249560.1">
    <property type="nucleotide sequence ID" value="NZ_JAROCD010000018.1"/>
</dbReference>
<evidence type="ECO:0000256" key="6">
    <source>
        <dbReference type="SAM" id="MobiDB-lite"/>
    </source>
</evidence>
<evidence type="ECO:0000313" key="9">
    <source>
        <dbReference type="EMBL" id="MDN4605140.1"/>
    </source>
</evidence>
<dbReference type="Pfam" id="PF06580">
    <property type="entry name" value="His_kinase"/>
    <property type="match status" value="1"/>
</dbReference>